<organism evidence="1 2">
    <name type="scientific">Ambispora leptoticha</name>
    <dbReference type="NCBI Taxonomy" id="144679"/>
    <lineage>
        <taxon>Eukaryota</taxon>
        <taxon>Fungi</taxon>
        <taxon>Fungi incertae sedis</taxon>
        <taxon>Mucoromycota</taxon>
        <taxon>Glomeromycotina</taxon>
        <taxon>Glomeromycetes</taxon>
        <taxon>Archaeosporales</taxon>
        <taxon>Ambisporaceae</taxon>
        <taxon>Ambispora</taxon>
    </lineage>
</organism>
<accession>A0A9N9FBL2</accession>
<evidence type="ECO:0000313" key="1">
    <source>
        <dbReference type="EMBL" id="CAG8523400.1"/>
    </source>
</evidence>
<evidence type="ECO:0000313" key="2">
    <source>
        <dbReference type="Proteomes" id="UP000789508"/>
    </source>
</evidence>
<gene>
    <name evidence="1" type="ORF">ALEPTO_LOCUS4584</name>
</gene>
<proteinExistence type="predicted"/>
<keyword evidence="2" id="KW-1185">Reference proteome</keyword>
<dbReference type="EMBL" id="CAJVPS010001079">
    <property type="protein sequence ID" value="CAG8523400.1"/>
    <property type="molecule type" value="Genomic_DNA"/>
</dbReference>
<name>A0A9N9FBL2_9GLOM</name>
<dbReference type="AlphaFoldDB" id="A0A9N9FBL2"/>
<comment type="caution">
    <text evidence="1">The sequence shown here is derived from an EMBL/GenBank/DDBJ whole genome shotgun (WGS) entry which is preliminary data.</text>
</comment>
<dbReference type="Proteomes" id="UP000789508">
    <property type="component" value="Unassembled WGS sequence"/>
</dbReference>
<protein>
    <submittedName>
        <fullName evidence="1">10697_t:CDS:1</fullName>
    </submittedName>
</protein>
<reference evidence="1" key="1">
    <citation type="submission" date="2021-06" db="EMBL/GenBank/DDBJ databases">
        <authorList>
            <person name="Kallberg Y."/>
            <person name="Tangrot J."/>
            <person name="Rosling A."/>
        </authorList>
    </citation>
    <scope>NUCLEOTIDE SEQUENCE</scope>
    <source>
        <strain evidence="1">FL130A</strain>
    </source>
</reference>
<sequence length="71" mass="7528">MTPTQMLGTTTSGISFTVDTNQPAILTSPTQSINNIDGSPSNAARNDIFTIARNFMVGLIVGMDFGNILHV</sequence>